<dbReference type="InterPro" id="IPR001387">
    <property type="entry name" value="Cro/C1-type_HTH"/>
</dbReference>
<dbReference type="InterPro" id="IPR010982">
    <property type="entry name" value="Lambda_DNA-bd_dom_sf"/>
</dbReference>
<dbReference type="PANTHER" id="PTHR46558">
    <property type="entry name" value="TRACRIPTIONAL REGULATORY PROTEIN-RELATED-RELATED"/>
    <property type="match status" value="1"/>
</dbReference>
<dbReference type="GO" id="GO:0003677">
    <property type="term" value="F:DNA binding"/>
    <property type="evidence" value="ECO:0007669"/>
    <property type="project" value="UniProtKB-KW"/>
</dbReference>
<dbReference type="Pfam" id="PF01381">
    <property type="entry name" value="HTH_3"/>
    <property type="match status" value="1"/>
</dbReference>
<dbReference type="SMART" id="SM00530">
    <property type="entry name" value="HTH_XRE"/>
    <property type="match status" value="1"/>
</dbReference>
<dbReference type="EMBL" id="AZMM01007301">
    <property type="protein sequence ID" value="ETJ38646.1"/>
    <property type="molecule type" value="Genomic_DNA"/>
</dbReference>
<sequence>MIHLYYKVLQGVIKLFSQKIKQLRKENNLTQSELADKLNCSLSKIGMWETNKREPTKDDLIMLANAFDISVDYLLGLDDKKHTKNKRLQNIDSISAHRIGKIEKLSDEALDQLDDYIKYLELKYKK</sequence>
<accession>W1Y8E1</accession>
<gene>
    <name evidence="3" type="ORF">Q604_UNBC07301G0022</name>
</gene>
<dbReference type="SUPFAM" id="SSF47413">
    <property type="entry name" value="lambda repressor-like DNA-binding domains"/>
    <property type="match status" value="1"/>
</dbReference>
<dbReference type="PANTHER" id="PTHR46558:SF11">
    <property type="entry name" value="HTH-TYPE TRANSCRIPTIONAL REGULATOR XRE"/>
    <property type="match status" value="1"/>
</dbReference>
<evidence type="ECO:0000256" key="1">
    <source>
        <dbReference type="ARBA" id="ARBA00023125"/>
    </source>
</evidence>
<dbReference type="AlphaFoldDB" id="W1Y8E1"/>
<dbReference type="PROSITE" id="PS50943">
    <property type="entry name" value="HTH_CROC1"/>
    <property type="match status" value="1"/>
</dbReference>
<dbReference type="CDD" id="cd00093">
    <property type="entry name" value="HTH_XRE"/>
    <property type="match status" value="1"/>
</dbReference>
<proteinExistence type="predicted"/>
<dbReference type="Gene3D" id="1.10.260.40">
    <property type="entry name" value="lambda repressor-like DNA-binding domains"/>
    <property type="match status" value="1"/>
</dbReference>
<name>W1Y8E1_9ZZZZ</name>
<reference evidence="3" key="1">
    <citation type="submission" date="2013-12" db="EMBL/GenBank/DDBJ databases">
        <title>A Varibaculum cambriense genome reconstructed from a premature infant gut community with otherwise low bacterial novelty that shifts toward anaerobic metabolism during the third week of life.</title>
        <authorList>
            <person name="Brown C.T."/>
            <person name="Sharon I."/>
            <person name="Thomas B.C."/>
            <person name="Castelle C.J."/>
            <person name="Morowitz M.J."/>
            <person name="Banfield J.F."/>
        </authorList>
    </citation>
    <scope>NUCLEOTIDE SEQUENCE</scope>
</reference>
<keyword evidence="1" id="KW-0238">DNA-binding</keyword>
<protein>
    <submittedName>
        <fullName evidence="3">XRE family transcriptional regulator</fullName>
    </submittedName>
</protein>
<feature type="domain" description="HTH cro/C1-type" evidence="2">
    <location>
        <begin position="20"/>
        <end position="74"/>
    </location>
</feature>
<evidence type="ECO:0000313" key="3">
    <source>
        <dbReference type="EMBL" id="ETJ38646.1"/>
    </source>
</evidence>
<organism evidence="3">
    <name type="scientific">human gut metagenome</name>
    <dbReference type="NCBI Taxonomy" id="408170"/>
    <lineage>
        <taxon>unclassified sequences</taxon>
        <taxon>metagenomes</taxon>
        <taxon>organismal metagenomes</taxon>
    </lineage>
</organism>
<comment type="caution">
    <text evidence="3">The sequence shown here is derived from an EMBL/GenBank/DDBJ whole genome shotgun (WGS) entry which is preliminary data.</text>
</comment>
<evidence type="ECO:0000259" key="2">
    <source>
        <dbReference type="PROSITE" id="PS50943"/>
    </source>
</evidence>